<keyword evidence="2" id="KW-1185">Reference proteome</keyword>
<name>A0A9X1JYU4_9RHOB</name>
<evidence type="ECO:0000313" key="2">
    <source>
        <dbReference type="Proteomes" id="UP001138661"/>
    </source>
</evidence>
<dbReference type="AlphaFoldDB" id="A0A9X1JYU4"/>
<protein>
    <submittedName>
        <fullName evidence="1">DUF935 domain-containing protein</fullName>
    </submittedName>
</protein>
<dbReference type="EMBL" id="JAHXDN010000003">
    <property type="protein sequence ID" value="MBW4708631.1"/>
    <property type="molecule type" value="Genomic_DNA"/>
</dbReference>
<dbReference type="Pfam" id="PF06074">
    <property type="entry name" value="Portal_Mu"/>
    <property type="match status" value="1"/>
</dbReference>
<dbReference type="RefSeq" id="WP_219502890.1">
    <property type="nucleotide sequence ID" value="NZ_JAHXDN010000003.1"/>
</dbReference>
<reference evidence="1" key="1">
    <citation type="submission" date="2021-07" db="EMBL/GenBank/DDBJ databases">
        <title>Roseobacter insulae sp. nov., isolated from a tidal flat.</title>
        <authorList>
            <person name="Park S."/>
            <person name="Yoon J.-H."/>
        </authorList>
    </citation>
    <scope>NUCLEOTIDE SEQUENCE</scope>
    <source>
        <strain evidence="1">YSTF-M11</strain>
    </source>
</reference>
<dbReference type="InterPro" id="IPR009279">
    <property type="entry name" value="Portal_Mu"/>
</dbReference>
<sequence>MANKPVIYDRFGNPMRRGELKKEVAAPTLGGVRSPITSYPGEGLNPVRLAEILRAADRGDPVRYLELAETIEERNPHYLGVLGTRRRSVSQLDITVEPATDSAEDERIAESIRKWLTRKELALELFDILDAIGKGYSFTEVIWETSMSQWRPARLEWRDPRWFRFDRSDLATPMMLDENGQELPLPAFKFIFAQMKAKSGLALRSGLARVAMFNWMFKAYTERDWAIFTQTYGQPLRVGKWGAGASEADKDTLFRAVSEIAGDCAAIIPDSMMIEFIESSNVGASTDHYERRADWLDKQISKAVLGQTATTDAETGGLGSGKEHREVQEDIEKADACALSAIINRDLVRPFVDLEYGPQQDYPVLSIARPEPEDIQALTSALVKVVPLGLRVGTKGLYKRLNIEEPDEKEEILTVSPEKPADANPGDGFKRRRPILKRVEKPLDDLSGNEALQASTALRGALRRTSLDDELADLLDEDAAPIMQAMVEQLELMMSQAGSLAEVREMWLAAYPELDASAFGEVLADAMIAAEAGGRAQVGDG</sequence>
<accession>A0A9X1JYU4</accession>
<gene>
    <name evidence="1" type="ORF">KX928_12635</name>
</gene>
<dbReference type="Proteomes" id="UP001138661">
    <property type="component" value="Unassembled WGS sequence"/>
</dbReference>
<proteinExistence type="predicted"/>
<comment type="caution">
    <text evidence="1">The sequence shown here is derived from an EMBL/GenBank/DDBJ whole genome shotgun (WGS) entry which is preliminary data.</text>
</comment>
<organism evidence="1 2">
    <name type="scientific">Roseobacter insulae</name>
    <dbReference type="NCBI Taxonomy" id="2859783"/>
    <lineage>
        <taxon>Bacteria</taxon>
        <taxon>Pseudomonadati</taxon>
        <taxon>Pseudomonadota</taxon>
        <taxon>Alphaproteobacteria</taxon>
        <taxon>Rhodobacterales</taxon>
        <taxon>Roseobacteraceae</taxon>
        <taxon>Roseobacter</taxon>
    </lineage>
</organism>
<evidence type="ECO:0000313" key="1">
    <source>
        <dbReference type="EMBL" id="MBW4708631.1"/>
    </source>
</evidence>